<comment type="caution">
    <text evidence="1">The sequence shown here is derived from an EMBL/GenBank/DDBJ whole genome shotgun (WGS) entry which is preliminary data.</text>
</comment>
<evidence type="ECO:0000313" key="2">
    <source>
        <dbReference type="Proteomes" id="UP000499080"/>
    </source>
</evidence>
<name>A0A4Y2JWV7_ARAVE</name>
<sequence>MVALGEAHALIITRILAKCNIHTYSHSSLQALGALHPISTNGQHASPGFLATPELVPQELQKGTAFQVLPIVRCHPLSGNAVLQIIEGSSAFRLLWFEKVTRIY</sequence>
<organism evidence="1 2">
    <name type="scientific">Araneus ventricosus</name>
    <name type="common">Orbweaver spider</name>
    <name type="synonym">Epeira ventricosa</name>
    <dbReference type="NCBI Taxonomy" id="182803"/>
    <lineage>
        <taxon>Eukaryota</taxon>
        <taxon>Metazoa</taxon>
        <taxon>Ecdysozoa</taxon>
        <taxon>Arthropoda</taxon>
        <taxon>Chelicerata</taxon>
        <taxon>Arachnida</taxon>
        <taxon>Araneae</taxon>
        <taxon>Araneomorphae</taxon>
        <taxon>Entelegynae</taxon>
        <taxon>Araneoidea</taxon>
        <taxon>Araneidae</taxon>
        <taxon>Araneus</taxon>
    </lineage>
</organism>
<dbReference type="Proteomes" id="UP000499080">
    <property type="component" value="Unassembled WGS sequence"/>
</dbReference>
<proteinExistence type="predicted"/>
<dbReference type="AlphaFoldDB" id="A0A4Y2JWV7"/>
<accession>A0A4Y2JWV7</accession>
<gene>
    <name evidence="1" type="ORF">AVEN_189348_1</name>
</gene>
<keyword evidence="2" id="KW-1185">Reference proteome</keyword>
<reference evidence="1 2" key="1">
    <citation type="journal article" date="2019" name="Sci. Rep.">
        <title>Orb-weaving spider Araneus ventricosus genome elucidates the spidroin gene catalogue.</title>
        <authorList>
            <person name="Kono N."/>
            <person name="Nakamura H."/>
            <person name="Ohtoshi R."/>
            <person name="Moran D.A.P."/>
            <person name="Shinohara A."/>
            <person name="Yoshida Y."/>
            <person name="Fujiwara M."/>
            <person name="Mori M."/>
            <person name="Tomita M."/>
            <person name="Arakawa K."/>
        </authorList>
    </citation>
    <scope>NUCLEOTIDE SEQUENCE [LARGE SCALE GENOMIC DNA]</scope>
</reference>
<dbReference type="EMBL" id="BGPR01004000">
    <property type="protein sequence ID" value="GBM94781.1"/>
    <property type="molecule type" value="Genomic_DNA"/>
</dbReference>
<protein>
    <submittedName>
        <fullName evidence="1">Uncharacterized protein</fullName>
    </submittedName>
</protein>
<evidence type="ECO:0000313" key="1">
    <source>
        <dbReference type="EMBL" id="GBM94781.1"/>
    </source>
</evidence>